<organism evidence="2 3">
    <name type="scientific">Diploptera punctata</name>
    <name type="common">Pacific beetle cockroach</name>
    <dbReference type="NCBI Taxonomy" id="6984"/>
    <lineage>
        <taxon>Eukaryota</taxon>
        <taxon>Metazoa</taxon>
        <taxon>Ecdysozoa</taxon>
        <taxon>Arthropoda</taxon>
        <taxon>Hexapoda</taxon>
        <taxon>Insecta</taxon>
        <taxon>Pterygota</taxon>
        <taxon>Neoptera</taxon>
        <taxon>Polyneoptera</taxon>
        <taxon>Dictyoptera</taxon>
        <taxon>Blattodea</taxon>
        <taxon>Blaberoidea</taxon>
        <taxon>Blaberidae</taxon>
        <taxon>Diplopterinae</taxon>
        <taxon>Diploptera</taxon>
    </lineage>
</organism>
<dbReference type="EMBL" id="JASPKZ010008380">
    <property type="protein sequence ID" value="KAJ9579677.1"/>
    <property type="molecule type" value="Genomic_DNA"/>
</dbReference>
<reference evidence="2" key="2">
    <citation type="submission" date="2023-05" db="EMBL/GenBank/DDBJ databases">
        <authorList>
            <person name="Fouks B."/>
        </authorList>
    </citation>
    <scope>NUCLEOTIDE SEQUENCE</scope>
    <source>
        <strain evidence="2">Stay&amp;Tobe</strain>
        <tissue evidence="2">Testes</tissue>
    </source>
</reference>
<protein>
    <submittedName>
        <fullName evidence="2">Uncharacterized protein</fullName>
    </submittedName>
</protein>
<keyword evidence="1" id="KW-0472">Membrane</keyword>
<accession>A0AAD7ZGF7</accession>
<keyword evidence="1" id="KW-0812">Transmembrane</keyword>
<feature type="non-terminal residue" evidence="2">
    <location>
        <position position="1"/>
    </location>
</feature>
<dbReference type="AlphaFoldDB" id="A0AAD7ZGF7"/>
<reference evidence="2" key="1">
    <citation type="journal article" date="2023" name="IScience">
        <title>Live-bearing cockroach genome reveals convergent evolutionary mechanisms linked to viviparity in insects and beyond.</title>
        <authorList>
            <person name="Fouks B."/>
            <person name="Harrison M.C."/>
            <person name="Mikhailova A.A."/>
            <person name="Marchal E."/>
            <person name="English S."/>
            <person name="Carruthers M."/>
            <person name="Jennings E.C."/>
            <person name="Chiamaka E.L."/>
            <person name="Frigard R.A."/>
            <person name="Pippel M."/>
            <person name="Attardo G.M."/>
            <person name="Benoit J.B."/>
            <person name="Bornberg-Bauer E."/>
            <person name="Tobe S.S."/>
        </authorList>
    </citation>
    <scope>NUCLEOTIDE SEQUENCE</scope>
    <source>
        <strain evidence="2">Stay&amp;Tobe</strain>
    </source>
</reference>
<dbReference type="Proteomes" id="UP001233999">
    <property type="component" value="Unassembled WGS sequence"/>
</dbReference>
<proteinExistence type="predicted"/>
<evidence type="ECO:0000313" key="3">
    <source>
        <dbReference type="Proteomes" id="UP001233999"/>
    </source>
</evidence>
<keyword evidence="1" id="KW-1133">Transmembrane helix</keyword>
<comment type="caution">
    <text evidence="2">The sequence shown here is derived from an EMBL/GenBank/DDBJ whole genome shotgun (WGS) entry which is preliminary data.</text>
</comment>
<feature type="transmembrane region" description="Helical" evidence="1">
    <location>
        <begin position="51"/>
        <end position="70"/>
    </location>
</feature>
<name>A0AAD7ZGF7_DIPPU</name>
<evidence type="ECO:0000256" key="1">
    <source>
        <dbReference type="SAM" id="Phobius"/>
    </source>
</evidence>
<feature type="non-terminal residue" evidence="2">
    <location>
        <position position="74"/>
    </location>
</feature>
<evidence type="ECO:0000313" key="2">
    <source>
        <dbReference type="EMBL" id="KAJ9579677.1"/>
    </source>
</evidence>
<sequence length="74" mass="8687">HKADIYHFFPENLGAISDEHGKMKNAWSTTSIKVFTCFDSKPHWHVKYHHIVLNNHIIPFAILLVLKILLLKRI</sequence>
<gene>
    <name evidence="2" type="ORF">L9F63_004665</name>
</gene>
<keyword evidence="3" id="KW-1185">Reference proteome</keyword>